<dbReference type="InterPro" id="IPR015424">
    <property type="entry name" value="PyrdxlP-dep_Trfase"/>
</dbReference>
<keyword evidence="9" id="KW-1185">Reference proteome</keyword>
<dbReference type="InterPro" id="IPR000192">
    <property type="entry name" value="Aminotrans_V_dom"/>
</dbReference>
<keyword evidence="3 8" id="KW-0032">Aminotransferase</keyword>
<dbReference type="PIRSF" id="PIRSF000524">
    <property type="entry name" value="SPT"/>
    <property type="match status" value="1"/>
</dbReference>
<dbReference type="Pfam" id="PF00266">
    <property type="entry name" value="Aminotran_5"/>
    <property type="match status" value="1"/>
</dbReference>
<dbReference type="EMBL" id="JBHSDS010000008">
    <property type="protein sequence ID" value="MFC4359130.1"/>
    <property type="molecule type" value="Genomic_DNA"/>
</dbReference>
<comment type="cofactor">
    <cofactor evidence="1">
        <name>pyridoxal 5'-phosphate</name>
        <dbReference type="ChEBI" id="CHEBI:597326"/>
    </cofactor>
</comment>
<comment type="caution">
    <text evidence="8">The sequence shown here is derived from an EMBL/GenBank/DDBJ whole genome shotgun (WGS) entry which is preliminary data.</text>
</comment>
<evidence type="ECO:0000256" key="3">
    <source>
        <dbReference type="ARBA" id="ARBA00022576"/>
    </source>
</evidence>
<accession>A0ABD5PDX2</accession>
<feature type="region of interest" description="Disordered" evidence="6">
    <location>
        <begin position="1"/>
        <end position="39"/>
    </location>
</feature>
<dbReference type="GO" id="GO:0008483">
    <property type="term" value="F:transaminase activity"/>
    <property type="evidence" value="ECO:0007669"/>
    <property type="project" value="UniProtKB-KW"/>
</dbReference>
<dbReference type="SUPFAM" id="SSF53383">
    <property type="entry name" value="PLP-dependent transferases"/>
    <property type="match status" value="1"/>
</dbReference>
<dbReference type="InterPro" id="IPR015421">
    <property type="entry name" value="PyrdxlP-dep_Trfase_major"/>
</dbReference>
<dbReference type="InterPro" id="IPR024169">
    <property type="entry name" value="SP_NH2Trfase/AEP_transaminase"/>
</dbReference>
<evidence type="ECO:0000256" key="1">
    <source>
        <dbReference type="ARBA" id="ARBA00001933"/>
    </source>
</evidence>
<evidence type="ECO:0000256" key="6">
    <source>
        <dbReference type="SAM" id="MobiDB-lite"/>
    </source>
</evidence>
<evidence type="ECO:0000259" key="7">
    <source>
        <dbReference type="Pfam" id="PF00266"/>
    </source>
</evidence>
<sequence>MSHDRPDSAARDPDDGPELLTPGPTAVPERVRRAMARPQPNPDIEGRFLDRYRRLCENLAEVYGIDYDADEDLVVLGGEGILGLEAAIASLVEPGDRVLCVSNGLYGDGFADFVESYGGEPTVVSTNYGTPLDVDGVEAALDEAAGGTDGDGEDDAPFDLATMVHCETPTGTLNDLDPVLDLLEEHGVLSVVDAVSSLGGAPVPADRIDVCLGASQKCFSAPPGLTTASVSEAAWEKAEAVSPRSLYTNLLPWRDVSEGFPYTHLAANVAALDEAVSLLLEEGVEAAVERHRVVAERCRERGAALGLETFAQGAAGDGRAAPDSPTVSAFHVPGEAKTLQRRVEEEHGILLATGLGDLADDVLRVGHMGYNADVETVERAMDALGAVLDDTGTDAGEA</sequence>
<evidence type="ECO:0000256" key="5">
    <source>
        <dbReference type="ARBA" id="ARBA00022898"/>
    </source>
</evidence>
<dbReference type="Gene3D" id="3.40.640.10">
    <property type="entry name" value="Type I PLP-dependent aspartate aminotransferase-like (Major domain)"/>
    <property type="match status" value="1"/>
</dbReference>
<dbReference type="Proteomes" id="UP001595921">
    <property type="component" value="Unassembled WGS sequence"/>
</dbReference>
<dbReference type="AlphaFoldDB" id="A0ABD5PDX2"/>
<dbReference type="RefSeq" id="WP_267622990.1">
    <property type="nucleotide sequence ID" value="NZ_JAODIW010000006.1"/>
</dbReference>
<dbReference type="Gene3D" id="3.90.1150.10">
    <property type="entry name" value="Aspartate Aminotransferase, domain 1"/>
    <property type="match status" value="1"/>
</dbReference>
<evidence type="ECO:0000313" key="8">
    <source>
        <dbReference type="EMBL" id="MFC4359130.1"/>
    </source>
</evidence>
<proteinExistence type="inferred from homology"/>
<protein>
    <submittedName>
        <fullName evidence="8">Pyridoxal-phosphate-dependent aminotransferase family protein</fullName>
    </submittedName>
</protein>
<reference evidence="8 9" key="1">
    <citation type="journal article" date="2019" name="Int. J. Syst. Evol. Microbiol.">
        <title>The Global Catalogue of Microorganisms (GCM) 10K type strain sequencing project: providing services to taxonomists for standard genome sequencing and annotation.</title>
        <authorList>
            <consortium name="The Broad Institute Genomics Platform"/>
            <consortium name="The Broad Institute Genome Sequencing Center for Infectious Disease"/>
            <person name="Wu L."/>
            <person name="Ma J."/>
        </authorList>
    </citation>
    <scope>NUCLEOTIDE SEQUENCE [LARGE SCALE GENOMIC DNA]</scope>
    <source>
        <strain evidence="8 9">CGMCC 1.12553</strain>
    </source>
</reference>
<feature type="compositionally biased region" description="Basic and acidic residues" evidence="6">
    <location>
        <begin position="1"/>
        <end position="14"/>
    </location>
</feature>
<keyword evidence="5" id="KW-0663">Pyridoxal phosphate</keyword>
<organism evidence="8 9">
    <name type="scientific">Halobium salinum</name>
    <dbReference type="NCBI Taxonomy" id="1364940"/>
    <lineage>
        <taxon>Archaea</taxon>
        <taxon>Methanobacteriati</taxon>
        <taxon>Methanobacteriota</taxon>
        <taxon>Stenosarchaea group</taxon>
        <taxon>Halobacteria</taxon>
        <taxon>Halobacteriales</taxon>
        <taxon>Haloferacaceae</taxon>
        <taxon>Halobium</taxon>
    </lineage>
</organism>
<evidence type="ECO:0000256" key="2">
    <source>
        <dbReference type="ARBA" id="ARBA00009236"/>
    </source>
</evidence>
<dbReference type="PANTHER" id="PTHR21152">
    <property type="entry name" value="AMINOTRANSFERASE CLASS V"/>
    <property type="match status" value="1"/>
</dbReference>
<keyword evidence="4" id="KW-0808">Transferase</keyword>
<dbReference type="PANTHER" id="PTHR21152:SF24">
    <property type="entry name" value="ALANINE--GLYOXYLATE AMINOTRANSFERASE 1"/>
    <property type="match status" value="1"/>
</dbReference>
<feature type="domain" description="Aminotransferase class V" evidence="7">
    <location>
        <begin position="160"/>
        <end position="354"/>
    </location>
</feature>
<name>A0ABD5PDX2_9EURY</name>
<comment type="similarity">
    <text evidence="2">Belongs to the class-V pyridoxal-phosphate-dependent aminotransferase family.</text>
</comment>
<gene>
    <name evidence="8" type="ORF">ACFO0N_14380</name>
</gene>
<evidence type="ECO:0000256" key="4">
    <source>
        <dbReference type="ARBA" id="ARBA00022679"/>
    </source>
</evidence>
<evidence type="ECO:0000313" key="9">
    <source>
        <dbReference type="Proteomes" id="UP001595921"/>
    </source>
</evidence>
<dbReference type="InterPro" id="IPR015422">
    <property type="entry name" value="PyrdxlP-dep_Trfase_small"/>
</dbReference>